<dbReference type="InterPro" id="IPR011333">
    <property type="entry name" value="SKP1/BTB/POZ_sf"/>
</dbReference>
<comment type="caution">
    <text evidence="1">The sequence shown here is derived from an EMBL/GenBank/DDBJ whole genome shotgun (WGS) entry which is preliminary data.</text>
</comment>
<accession>A0A9N9Q989</accession>
<organism evidence="1 2">
    <name type="scientific">Hymenoscyphus albidus</name>
    <dbReference type="NCBI Taxonomy" id="595503"/>
    <lineage>
        <taxon>Eukaryota</taxon>
        <taxon>Fungi</taxon>
        <taxon>Dikarya</taxon>
        <taxon>Ascomycota</taxon>
        <taxon>Pezizomycotina</taxon>
        <taxon>Leotiomycetes</taxon>
        <taxon>Helotiales</taxon>
        <taxon>Helotiaceae</taxon>
        <taxon>Hymenoscyphus</taxon>
    </lineage>
</organism>
<dbReference type="PANTHER" id="PTHR47843">
    <property type="entry name" value="BTB DOMAIN-CONTAINING PROTEIN-RELATED"/>
    <property type="match status" value="1"/>
</dbReference>
<dbReference type="EMBL" id="CAJVRM010000274">
    <property type="protein sequence ID" value="CAG8978721.1"/>
    <property type="molecule type" value="Genomic_DNA"/>
</dbReference>
<keyword evidence="2" id="KW-1185">Reference proteome</keyword>
<reference evidence="1" key="1">
    <citation type="submission" date="2021-07" db="EMBL/GenBank/DDBJ databases">
        <authorList>
            <person name="Durling M."/>
        </authorList>
    </citation>
    <scope>NUCLEOTIDE SEQUENCE</scope>
</reference>
<dbReference type="AlphaFoldDB" id="A0A9N9Q989"/>
<dbReference type="Proteomes" id="UP000701801">
    <property type="component" value="Unassembled WGS sequence"/>
</dbReference>
<evidence type="ECO:0000313" key="1">
    <source>
        <dbReference type="EMBL" id="CAG8978721.1"/>
    </source>
</evidence>
<evidence type="ECO:0008006" key="3">
    <source>
        <dbReference type="Google" id="ProtNLM"/>
    </source>
</evidence>
<dbReference type="CDD" id="cd18186">
    <property type="entry name" value="BTB_POZ_ZBTB_KLHL-like"/>
    <property type="match status" value="1"/>
</dbReference>
<dbReference type="OrthoDB" id="6359816at2759"/>
<dbReference type="Gene3D" id="3.30.710.10">
    <property type="entry name" value="Potassium Channel Kv1.1, Chain A"/>
    <property type="match status" value="1"/>
</dbReference>
<protein>
    <recommendedName>
        <fullName evidence="3">BTB domain-containing protein</fullName>
    </recommendedName>
</protein>
<sequence>MVASTEDLLVEDEWLSPEEEPLATNTRVLSARERVENFLRREADYFNRPYLSPLVTLAVGPESETTQPAIFQVHEERIIHIPFFHAALKPDAFLEGQERKIHFGEESPDIVSRFVEFVYEGDFFPRTECYMSKDDKKKVIYMEPRLVIRVSPKTDGVQVYNTSLHEAGVMCGVYVSTNETFRLFEMVVKVLCFAERYGIEALVAECLEKLSFLPIGTKEVTVLAKHVLGSISETRKDVYAFLEEKFELHRLRLPACKSFQTLQNTGENLVLQGLIRLMSINPLRLDYSNPKLVVCVTEVTVASSTEKYGYERPNVDPRDGLTAGFGAAAVGEVLLVKSTTKNEFFCGLHPHIEHTPKNSDGPLHAFSYPVSSFRSLTWPKQ</sequence>
<name>A0A9N9Q989_9HELO</name>
<gene>
    <name evidence="1" type="ORF">HYALB_00012471</name>
</gene>
<evidence type="ECO:0000313" key="2">
    <source>
        <dbReference type="Proteomes" id="UP000701801"/>
    </source>
</evidence>
<dbReference type="PANTHER" id="PTHR47843:SF7">
    <property type="entry name" value="BTB DOMAIN-CONTAINING PROTEIN"/>
    <property type="match status" value="1"/>
</dbReference>
<proteinExistence type="predicted"/>
<dbReference type="SUPFAM" id="SSF54695">
    <property type="entry name" value="POZ domain"/>
    <property type="match status" value="1"/>
</dbReference>